<dbReference type="Gene3D" id="3.10.310.50">
    <property type="match status" value="1"/>
</dbReference>
<accession>A0A437SVS3</accession>
<evidence type="ECO:0000256" key="1">
    <source>
        <dbReference type="SAM" id="Phobius"/>
    </source>
</evidence>
<feature type="domain" description="TPM" evidence="2">
    <location>
        <begin position="34"/>
        <end position="152"/>
    </location>
</feature>
<proteinExistence type="predicted"/>
<dbReference type="Pfam" id="PF04536">
    <property type="entry name" value="TPM_phosphatase"/>
    <property type="match status" value="1"/>
</dbReference>
<keyword evidence="1" id="KW-0812">Transmembrane</keyword>
<gene>
    <name evidence="3" type="ORF">EJK17_04785</name>
</gene>
<dbReference type="AlphaFoldDB" id="A0A437SVS3"/>
<dbReference type="EMBL" id="RXIA01000010">
    <property type="protein sequence ID" value="RVU71025.1"/>
    <property type="molecule type" value="Genomic_DNA"/>
</dbReference>
<keyword evidence="1" id="KW-0472">Membrane</keyword>
<evidence type="ECO:0000259" key="2">
    <source>
        <dbReference type="Pfam" id="PF04536"/>
    </source>
</evidence>
<reference evidence="3 4" key="1">
    <citation type="submission" date="2018-12" db="EMBL/GenBank/DDBJ databases">
        <authorList>
            <person name="Meng J."/>
        </authorList>
    </citation>
    <scope>NUCLEOTIDE SEQUENCE [LARGE SCALE GENOMIC DNA]</scope>
    <source>
        <strain evidence="3 4">HT111-2</strain>
    </source>
</reference>
<keyword evidence="4" id="KW-1185">Reference proteome</keyword>
<organism evidence="3 4">
    <name type="scientific">Lactobacillus xujianguonis</name>
    <dbReference type="NCBI Taxonomy" id="2495899"/>
    <lineage>
        <taxon>Bacteria</taxon>
        <taxon>Bacillati</taxon>
        <taxon>Bacillota</taxon>
        <taxon>Bacilli</taxon>
        <taxon>Lactobacillales</taxon>
        <taxon>Lactobacillaceae</taxon>
        <taxon>Lactobacillus</taxon>
    </lineage>
</organism>
<name>A0A437SVS3_9LACO</name>
<evidence type="ECO:0000313" key="4">
    <source>
        <dbReference type="Proteomes" id="UP000288291"/>
    </source>
</evidence>
<keyword evidence="1" id="KW-1133">Transmembrane helix</keyword>
<dbReference type="InterPro" id="IPR007621">
    <property type="entry name" value="TPM_dom"/>
</dbReference>
<feature type="transmembrane region" description="Helical" evidence="1">
    <location>
        <begin position="188"/>
        <end position="206"/>
    </location>
</feature>
<evidence type="ECO:0000313" key="3">
    <source>
        <dbReference type="EMBL" id="RVU71025.1"/>
    </source>
</evidence>
<protein>
    <submittedName>
        <fullName evidence="3">TPM domain-containing protein</fullName>
    </submittedName>
</protein>
<sequence>MKIGKKEQLILIAVLSLILLFFPTNKVKADTKVVFDQAQVLNHKTKANLARLNETKLKKLRSYPEIAVVIITSLQDTGCKNVSELHKKLVAERNFGTAAYMNGALIVLRIKDHQLEVIPGNLSKNNLTQKFLTNLVNSAPVQHAFEQKDYDRVVTLLASHLTQRLSQAKESVPVMKSKHKKAEKKENVGLTVFWIVITVLILFLMYSQVWRFRHDGYGIDKFVPFDHDKNKKKELE</sequence>
<dbReference type="RefSeq" id="WP_103662224.1">
    <property type="nucleotide sequence ID" value="NZ_ML136878.1"/>
</dbReference>
<comment type="caution">
    <text evidence="3">The sequence shown here is derived from an EMBL/GenBank/DDBJ whole genome shotgun (WGS) entry which is preliminary data.</text>
</comment>
<dbReference type="Proteomes" id="UP000288291">
    <property type="component" value="Unassembled WGS sequence"/>
</dbReference>